<sequence length="170" mass="19129">MSALECADLDDFLAPVINQQRYYARGNQDSEADERFTCLHYAMRALAASMGSQSRGYCHFCTHTRLLHIGLLGTEHAERGSSHQAGSGTAAPVYLVKLDQIDNPNSWQTSKLSWVEMEERRRKYWAADELDCYANLVNGLPMRRAWCTSVFQDGHVRSFALVGPAVDLKL</sequence>
<dbReference type="EMBL" id="ML732299">
    <property type="protein sequence ID" value="KAB8070532.1"/>
    <property type="molecule type" value="Genomic_DNA"/>
</dbReference>
<dbReference type="AlphaFoldDB" id="A0A5N5WTV2"/>
<protein>
    <recommendedName>
        <fullName evidence="3">Transcription factor domain-containing protein</fullName>
    </recommendedName>
</protein>
<evidence type="ECO:0000313" key="1">
    <source>
        <dbReference type="EMBL" id="KAB8070532.1"/>
    </source>
</evidence>
<reference evidence="1 2" key="1">
    <citation type="submission" date="2019-04" db="EMBL/GenBank/DDBJ databases">
        <title>Friends and foes A comparative genomics study of 23 Aspergillus species from section Flavi.</title>
        <authorList>
            <consortium name="DOE Joint Genome Institute"/>
            <person name="Kjaerbolling I."/>
            <person name="Vesth T."/>
            <person name="Frisvad J.C."/>
            <person name="Nybo J.L."/>
            <person name="Theobald S."/>
            <person name="Kildgaard S."/>
            <person name="Isbrandt T."/>
            <person name="Kuo A."/>
            <person name="Sato A."/>
            <person name="Lyhne E.K."/>
            <person name="Kogle M.E."/>
            <person name="Wiebenga A."/>
            <person name="Kun R.S."/>
            <person name="Lubbers R.J."/>
            <person name="Makela M.R."/>
            <person name="Barry K."/>
            <person name="Chovatia M."/>
            <person name="Clum A."/>
            <person name="Daum C."/>
            <person name="Haridas S."/>
            <person name="He G."/>
            <person name="LaButti K."/>
            <person name="Lipzen A."/>
            <person name="Mondo S."/>
            <person name="Riley R."/>
            <person name="Salamov A."/>
            <person name="Simmons B.A."/>
            <person name="Magnuson J.K."/>
            <person name="Henrissat B."/>
            <person name="Mortensen U.H."/>
            <person name="Larsen T.O."/>
            <person name="Devries R.P."/>
            <person name="Grigoriev I.V."/>
            <person name="Machida M."/>
            <person name="Baker S.E."/>
            <person name="Andersen M.R."/>
        </authorList>
    </citation>
    <scope>NUCLEOTIDE SEQUENCE [LARGE SCALE GENOMIC DNA]</scope>
    <source>
        <strain evidence="1 2">CBS 151.66</strain>
    </source>
</reference>
<gene>
    <name evidence="1" type="ORF">BDV29DRAFT_160357</name>
</gene>
<proteinExistence type="predicted"/>
<name>A0A5N5WTV2_9EURO</name>
<evidence type="ECO:0008006" key="3">
    <source>
        <dbReference type="Google" id="ProtNLM"/>
    </source>
</evidence>
<dbReference type="Proteomes" id="UP000326565">
    <property type="component" value="Unassembled WGS sequence"/>
</dbReference>
<dbReference type="OrthoDB" id="3037908at2759"/>
<evidence type="ECO:0000313" key="2">
    <source>
        <dbReference type="Proteomes" id="UP000326565"/>
    </source>
</evidence>
<organism evidence="1 2">
    <name type="scientific">Aspergillus leporis</name>
    <dbReference type="NCBI Taxonomy" id="41062"/>
    <lineage>
        <taxon>Eukaryota</taxon>
        <taxon>Fungi</taxon>
        <taxon>Dikarya</taxon>
        <taxon>Ascomycota</taxon>
        <taxon>Pezizomycotina</taxon>
        <taxon>Eurotiomycetes</taxon>
        <taxon>Eurotiomycetidae</taxon>
        <taxon>Eurotiales</taxon>
        <taxon>Aspergillaceae</taxon>
        <taxon>Aspergillus</taxon>
        <taxon>Aspergillus subgen. Circumdati</taxon>
    </lineage>
</organism>
<keyword evidence="2" id="KW-1185">Reference proteome</keyword>
<accession>A0A5N5WTV2</accession>